<reference evidence="3" key="2">
    <citation type="submission" date="2023-06" db="EMBL/GenBank/DDBJ databases">
        <authorList>
            <consortium name="Lawrence Berkeley National Laboratory"/>
            <person name="Haridas S."/>
            <person name="Hensen N."/>
            <person name="Bonometti L."/>
            <person name="Westerberg I."/>
            <person name="Brannstrom I.O."/>
            <person name="Guillou S."/>
            <person name="Cros-Aarteil S."/>
            <person name="Calhoun S."/>
            <person name="Kuo A."/>
            <person name="Mondo S."/>
            <person name="Pangilinan J."/>
            <person name="Riley R."/>
            <person name="Labutti K."/>
            <person name="Andreopoulos B."/>
            <person name="Lipzen A."/>
            <person name="Chen C."/>
            <person name="Yanf M."/>
            <person name="Daum C."/>
            <person name="Ng V."/>
            <person name="Clum A."/>
            <person name="Steindorff A."/>
            <person name="Ohm R."/>
            <person name="Martin F."/>
            <person name="Silar P."/>
            <person name="Natvig D."/>
            <person name="Lalanne C."/>
            <person name="Gautier V."/>
            <person name="Ament-Velasquez S.L."/>
            <person name="Kruys A."/>
            <person name="Hutchinson M.I."/>
            <person name="Powell A.J."/>
            <person name="Barry K."/>
            <person name="Miller A.N."/>
            <person name="Grigoriev I.V."/>
            <person name="Debuchy R."/>
            <person name="Gladieux P."/>
            <person name="Thoren M.H."/>
            <person name="Johannesson H."/>
        </authorList>
    </citation>
    <scope>NUCLEOTIDE SEQUENCE</scope>
    <source>
        <strain evidence="3">CBS 958.72</strain>
    </source>
</reference>
<comment type="caution">
    <text evidence="3">The sequence shown here is derived from an EMBL/GenBank/DDBJ whole genome shotgun (WGS) entry which is preliminary data.</text>
</comment>
<organism evidence="3 4">
    <name type="scientific">Lasiosphaeria ovina</name>
    <dbReference type="NCBI Taxonomy" id="92902"/>
    <lineage>
        <taxon>Eukaryota</taxon>
        <taxon>Fungi</taxon>
        <taxon>Dikarya</taxon>
        <taxon>Ascomycota</taxon>
        <taxon>Pezizomycotina</taxon>
        <taxon>Sordariomycetes</taxon>
        <taxon>Sordariomycetidae</taxon>
        <taxon>Sordariales</taxon>
        <taxon>Lasiosphaeriaceae</taxon>
        <taxon>Lasiosphaeria</taxon>
    </lineage>
</organism>
<evidence type="ECO:0000256" key="2">
    <source>
        <dbReference type="ARBA" id="ARBA00048655"/>
    </source>
</evidence>
<dbReference type="PANTHER" id="PTHR12149:SF8">
    <property type="entry name" value="PROTEIN-RIBULOSAMINE 3-KINASE"/>
    <property type="match status" value="1"/>
</dbReference>
<evidence type="ECO:0000313" key="4">
    <source>
        <dbReference type="Proteomes" id="UP001287356"/>
    </source>
</evidence>
<dbReference type="Gene3D" id="3.90.1200.10">
    <property type="match status" value="1"/>
</dbReference>
<dbReference type="SUPFAM" id="SSF56112">
    <property type="entry name" value="Protein kinase-like (PK-like)"/>
    <property type="match status" value="1"/>
</dbReference>
<accession>A0AAE0N004</accession>
<name>A0AAE0N004_9PEZI</name>
<sequence>METTLPAVLPGNPGGNQLLQIDPSIIAVLPDVSEILGVTKVGQSAWAKATRIDVRHTDGSEESYFMKVSVGHHGREALKGEFEATWAIYAITPDFCPMPIAWGSLKTEPDAHFYICKFYTFVDGLPEPGSFGEKLARLHSSHTSPGGKFGFHCATYNGDLPQDNTWCDSWEAFYASGLRHVLREREKRAGPDARLDALLPALFAKVIPRLLRPLESKGRKIRPSLVHGDLWCGNAGVVIDKQGGTDCIVYDPASFWGHNEYEFGNWRPARNKFTSEHFRAYFAIVPKAEPVADFDDRNALYAVRFNLHAATFFSENGEYLQMVIDEIQRLVEKYPDGYVEQKQEQDGSSQRAIEG</sequence>
<reference evidence="3" key="1">
    <citation type="journal article" date="2023" name="Mol. Phylogenet. Evol.">
        <title>Genome-scale phylogeny and comparative genomics of the fungal order Sordariales.</title>
        <authorList>
            <person name="Hensen N."/>
            <person name="Bonometti L."/>
            <person name="Westerberg I."/>
            <person name="Brannstrom I.O."/>
            <person name="Guillou S."/>
            <person name="Cros-Aarteil S."/>
            <person name="Calhoun S."/>
            <person name="Haridas S."/>
            <person name="Kuo A."/>
            <person name="Mondo S."/>
            <person name="Pangilinan J."/>
            <person name="Riley R."/>
            <person name="LaButti K."/>
            <person name="Andreopoulos B."/>
            <person name="Lipzen A."/>
            <person name="Chen C."/>
            <person name="Yan M."/>
            <person name="Daum C."/>
            <person name="Ng V."/>
            <person name="Clum A."/>
            <person name="Steindorff A."/>
            <person name="Ohm R.A."/>
            <person name="Martin F."/>
            <person name="Silar P."/>
            <person name="Natvig D.O."/>
            <person name="Lalanne C."/>
            <person name="Gautier V."/>
            <person name="Ament-Velasquez S.L."/>
            <person name="Kruys A."/>
            <person name="Hutchinson M.I."/>
            <person name="Powell A.J."/>
            <person name="Barry K."/>
            <person name="Miller A.N."/>
            <person name="Grigoriev I.V."/>
            <person name="Debuchy R."/>
            <person name="Gladieux P."/>
            <person name="Hiltunen Thoren M."/>
            <person name="Johannesson H."/>
        </authorList>
    </citation>
    <scope>NUCLEOTIDE SEQUENCE</scope>
    <source>
        <strain evidence="3">CBS 958.72</strain>
    </source>
</reference>
<dbReference type="InterPro" id="IPR016477">
    <property type="entry name" value="Fructo-/Ketosamine-3-kinase"/>
</dbReference>
<comment type="catalytic activity">
    <reaction evidence="2">
        <text>N(6)-D-ribulosyl-L-lysyl-[protein] + ATP = N(6)-(3-O-phospho-D-ribulosyl)-L-lysyl-[protein] + ADP + H(+)</text>
        <dbReference type="Rhea" id="RHEA:48432"/>
        <dbReference type="Rhea" id="RHEA-COMP:12103"/>
        <dbReference type="Rhea" id="RHEA-COMP:12104"/>
        <dbReference type="ChEBI" id="CHEBI:15378"/>
        <dbReference type="ChEBI" id="CHEBI:30616"/>
        <dbReference type="ChEBI" id="CHEBI:90418"/>
        <dbReference type="ChEBI" id="CHEBI:90420"/>
        <dbReference type="ChEBI" id="CHEBI:456216"/>
        <dbReference type="EC" id="2.7.1.172"/>
    </reaction>
    <physiologicalReaction direction="left-to-right" evidence="2">
        <dbReference type="Rhea" id="RHEA:48433"/>
    </physiologicalReaction>
</comment>
<dbReference type="Proteomes" id="UP001287356">
    <property type="component" value="Unassembled WGS sequence"/>
</dbReference>
<evidence type="ECO:0000313" key="3">
    <source>
        <dbReference type="EMBL" id="KAK3365175.1"/>
    </source>
</evidence>
<evidence type="ECO:0000256" key="1">
    <source>
        <dbReference type="ARBA" id="ARBA00011961"/>
    </source>
</evidence>
<dbReference type="AlphaFoldDB" id="A0AAE0N004"/>
<proteinExistence type="predicted"/>
<dbReference type="PANTHER" id="PTHR12149">
    <property type="entry name" value="FRUCTOSAMINE 3 KINASE-RELATED PROTEIN"/>
    <property type="match status" value="1"/>
</dbReference>
<dbReference type="EMBL" id="JAULSN010000009">
    <property type="protein sequence ID" value="KAK3365175.1"/>
    <property type="molecule type" value="Genomic_DNA"/>
</dbReference>
<dbReference type="GO" id="GO:0102193">
    <property type="term" value="F:protein-ribulosamine 3-kinase activity"/>
    <property type="evidence" value="ECO:0007669"/>
    <property type="project" value="UniProtKB-EC"/>
</dbReference>
<gene>
    <name evidence="3" type="ORF">B0T24DRAFT_639370</name>
</gene>
<protein>
    <recommendedName>
        <fullName evidence="1">protein-ribulosamine 3-kinase</fullName>
        <ecNumber evidence="1">2.7.1.172</ecNumber>
    </recommendedName>
</protein>
<dbReference type="EC" id="2.7.1.172" evidence="1"/>
<keyword evidence="4" id="KW-1185">Reference proteome</keyword>
<dbReference type="InterPro" id="IPR011009">
    <property type="entry name" value="Kinase-like_dom_sf"/>
</dbReference>
<dbReference type="Pfam" id="PF03881">
    <property type="entry name" value="Fructosamin_kin"/>
    <property type="match status" value="1"/>
</dbReference>